<protein>
    <recommendedName>
        <fullName evidence="2">TIL domain-containing protein</fullName>
    </recommendedName>
</protein>
<reference evidence="3" key="5">
    <citation type="submission" date="2025-09" db="UniProtKB">
        <authorList>
            <consortium name="Ensembl"/>
        </authorList>
    </citation>
    <scope>IDENTIFICATION</scope>
</reference>
<reference evidence="3" key="4">
    <citation type="submission" date="2025-08" db="UniProtKB">
        <authorList>
            <consortium name="Ensembl"/>
        </authorList>
    </citation>
    <scope>IDENTIFICATION</scope>
</reference>
<dbReference type="SUPFAM" id="SSF57567">
    <property type="entry name" value="Serine protease inhibitors"/>
    <property type="match status" value="1"/>
</dbReference>
<proteinExistence type="predicted"/>
<reference evidence="4" key="2">
    <citation type="journal article" date="2007" name="PLoS Biol.">
        <title>Survey sequencing and comparative analysis of the elephant shark (Callorhinchus milii) genome.</title>
        <authorList>
            <person name="Venkatesh B."/>
            <person name="Kirkness E.F."/>
            <person name="Loh Y.H."/>
            <person name="Halpern A.L."/>
            <person name="Lee A.P."/>
            <person name="Johnson J."/>
            <person name="Dandona N."/>
            <person name="Viswanathan L.D."/>
            <person name="Tay A."/>
            <person name="Venter J.C."/>
            <person name="Strausberg R.L."/>
            <person name="Brenner S."/>
        </authorList>
    </citation>
    <scope>NUCLEOTIDE SEQUENCE [LARGE SCALE GENOMIC DNA]</scope>
</reference>
<reference evidence="4" key="3">
    <citation type="journal article" date="2014" name="Nature">
        <title>Elephant shark genome provides unique insights into gnathostome evolution.</title>
        <authorList>
            <consortium name="International Elephant Shark Genome Sequencing Consortium"/>
            <person name="Venkatesh B."/>
            <person name="Lee A.P."/>
            <person name="Ravi V."/>
            <person name="Maurya A.K."/>
            <person name="Lian M.M."/>
            <person name="Swann J.B."/>
            <person name="Ohta Y."/>
            <person name="Flajnik M.F."/>
            <person name="Sutoh Y."/>
            <person name="Kasahara M."/>
            <person name="Hoon S."/>
            <person name="Gangu V."/>
            <person name="Roy S.W."/>
            <person name="Irimia M."/>
            <person name="Korzh V."/>
            <person name="Kondrychyn I."/>
            <person name="Lim Z.W."/>
            <person name="Tay B.H."/>
            <person name="Tohari S."/>
            <person name="Kong K.W."/>
            <person name="Ho S."/>
            <person name="Lorente-Galdos B."/>
            <person name="Quilez J."/>
            <person name="Marques-Bonet T."/>
            <person name="Raney B.J."/>
            <person name="Ingham P.W."/>
            <person name="Tay A."/>
            <person name="Hillier L.W."/>
            <person name="Minx P."/>
            <person name="Boehm T."/>
            <person name="Wilson R.K."/>
            <person name="Brenner S."/>
            <person name="Warren W.C."/>
        </authorList>
    </citation>
    <scope>NUCLEOTIDE SEQUENCE [LARGE SCALE GENOMIC DNA]</scope>
</reference>
<dbReference type="InterPro" id="IPR036084">
    <property type="entry name" value="Ser_inhib-like_sf"/>
</dbReference>
<dbReference type="Proteomes" id="UP000314986">
    <property type="component" value="Unassembled WGS sequence"/>
</dbReference>
<dbReference type="InParanoid" id="A0A4W3GE24"/>
<dbReference type="Ensembl" id="ENSCMIT00000001152.1">
    <property type="protein sequence ID" value="ENSCMIP00000001097.1"/>
    <property type="gene ID" value="ENSCMIG00000000733.1"/>
</dbReference>
<evidence type="ECO:0000256" key="1">
    <source>
        <dbReference type="SAM" id="SignalP"/>
    </source>
</evidence>
<dbReference type="Gene3D" id="2.10.25.10">
    <property type="entry name" value="Laminin"/>
    <property type="match status" value="1"/>
</dbReference>
<dbReference type="FunFam" id="2.10.25.10:FF:000217">
    <property type="entry name" value="SCO-spondin"/>
    <property type="match status" value="1"/>
</dbReference>
<dbReference type="InterPro" id="IPR002919">
    <property type="entry name" value="TIL_dom"/>
</dbReference>
<evidence type="ECO:0000313" key="4">
    <source>
        <dbReference type="Proteomes" id="UP000314986"/>
    </source>
</evidence>
<accession>A0A4W3GE24</accession>
<feature type="chain" id="PRO_5021443223" description="TIL domain-containing protein" evidence="1">
    <location>
        <begin position="24"/>
        <end position="125"/>
    </location>
</feature>
<keyword evidence="4" id="KW-1185">Reference proteome</keyword>
<dbReference type="CDD" id="cd19941">
    <property type="entry name" value="TIL"/>
    <property type="match status" value="1"/>
</dbReference>
<dbReference type="STRING" id="7868.ENSCMIP00000001097"/>
<reference evidence="4" key="1">
    <citation type="journal article" date="2006" name="Science">
        <title>Ancient noncoding elements conserved in the human genome.</title>
        <authorList>
            <person name="Venkatesh B."/>
            <person name="Kirkness E.F."/>
            <person name="Loh Y.H."/>
            <person name="Halpern A.L."/>
            <person name="Lee A.P."/>
            <person name="Johnson J."/>
            <person name="Dandona N."/>
            <person name="Viswanathan L.D."/>
            <person name="Tay A."/>
            <person name="Venter J.C."/>
            <person name="Strausberg R.L."/>
            <person name="Brenner S."/>
        </authorList>
    </citation>
    <scope>NUCLEOTIDE SEQUENCE [LARGE SCALE GENOMIC DNA]</scope>
</reference>
<evidence type="ECO:0000259" key="2">
    <source>
        <dbReference type="Pfam" id="PF01826"/>
    </source>
</evidence>
<feature type="signal peptide" evidence="1">
    <location>
        <begin position="1"/>
        <end position="23"/>
    </location>
</feature>
<keyword evidence="1" id="KW-0732">Signal</keyword>
<sequence>MWKELCKCTVLLLLLCVAECGGGQVWSECGQRCPRSCEDLSDDVECLDLGECRPSCGCGSGQLIQDGECVHPAQCQCHLRVPPPTGQCWLHVSCSPPRSESMLLTPTLSLCIHQTDPRVRDRGEQ</sequence>
<name>A0A4W3GE24_CALMI</name>
<evidence type="ECO:0000313" key="3">
    <source>
        <dbReference type="Ensembl" id="ENSCMIP00000001097.1"/>
    </source>
</evidence>
<dbReference type="AlphaFoldDB" id="A0A4W3GE24"/>
<feature type="domain" description="TIL" evidence="2">
    <location>
        <begin position="20"/>
        <end position="75"/>
    </location>
</feature>
<organism evidence="3 4">
    <name type="scientific">Callorhinchus milii</name>
    <name type="common">Ghost shark</name>
    <dbReference type="NCBI Taxonomy" id="7868"/>
    <lineage>
        <taxon>Eukaryota</taxon>
        <taxon>Metazoa</taxon>
        <taxon>Chordata</taxon>
        <taxon>Craniata</taxon>
        <taxon>Vertebrata</taxon>
        <taxon>Chondrichthyes</taxon>
        <taxon>Holocephali</taxon>
        <taxon>Chimaeriformes</taxon>
        <taxon>Callorhinchidae</taxon>
        <taxon>Callorhinchus</taxon>
    </lineage>
</organism>
<dbReference type="Pfam" id="PF01826">
    <property type="entry name" value="TIL"/>
    <property type="match status" value="1"/>
</dbReference>